<feature type="binding site" evidence="5">
    <location>
        <position position="68"/>
    </location>
    <ligand>
        <name>S-adenosyl-L-methionine</name>
        <dbReference type="ChEBI" id="CHEBI:59789"/>
    </ligand>
</feature>
<sequence>MKAPRILAIGRLKPGPELALFEHYNARLRPPFAVTELPEARGSAAEVRRREGAALLAALPEGALLVALDLGGGAPTSEALAGLAERWEATAKPLAFAIGGAEGLDPSVLARAEHRLSLGPLTWPHFLVRGLLAEQWYRVQAIRTGHPYHRSWRPG</sequence>
<dbReference type="InterPro" id="IPR029028">
    <property type="entry name" value="Alpha/beta_knot_MTases"/>
</dbReference>
<dbReference type="InterPro" id="IPR003742">
    <property type="entry name" value="RlmH-like"/>
</dbReference>
<dbReference type="Proteomes" id="UP001243009">
    <property type="component" value="Unassembled WGS sequence"/>
</dbReference>
<gene>
    <name evidence="5" type="primary">rlmH</name>
    <name evidence="6" type="ORF">Q7A36_26535</name>
</gene>
<comment type="similarity">
    <text evidence="4 5">Belongs to the RNA methyltransferase RlmH family.</text>
</comment>
<evidence type="ECO:0000256" key="3">
    <source>
        <dbReference type="ARBA" id="ARBA00022691"/>
    </source>
</evidence>
<dbReference type="SUPFAM" id="SSF75217">
    <property type="entry name" value="alpha/beta knot"/>
    <property type="match status" value="1"/>
</dbReference>
<comment type="subunit">
    <text evidence="5">Homodimer.</text>
</comment>
<dbReference type="EMBL" id="JAUTWS010000037">
    <property type="protein sequence ID" value="MDO9711928.1"/>
    <property type="molecule type" value="Genomic_DNA"/>
</dbReference>
<feature type="binding site" evidence="5">
    <location>
        <position position="99"/>
    </location>
    <ligand>
        <name>S-adenosyl-L-methionine</name>
        <dbReference type="ChEBI" id="CHEBI:59789"/>
    </ligand>
</feature>
<evidence type="ECO:0000313" key="6">
    <source>
        <dbReference type="EMBL" id="MDO9711928.1"/>
    </source>
</evidence>
<comment type="function">
    <text evidence="5">Specifically methylates the pseudouridine at position 1915 (m3Psi1915) in 23S rRNA.</text>
</comment>
<evidence type="ECO:0000256" key="5">
    <source>
        <dbReference type="HAMAP-Rule" id="MF_00658"/>
    </source>
</evidence>
<dbReference type="Pfam" id="PF02590">
    <property type="entry name" value="SPOUT_MTase"/>
    <property type="match status" value="1"/>
</dbReference>
<dbReference type="EC" id="2.1.1.177" evidence="5"/>
<comment type="catalytic activity">
    <reaction evidence="5">
        <text>pseudouridine(1915) in 23S rRNA + S-adenosyl-L-methionine = N(3)-methylpseudouridine(1915) in 23S rRNA + S-adenosyl-L-homocysteine + H(+)</text>
        <dbReference type="Rhea" id="RHEA:42752"/>
        <dbReference type="Rhea" id="RHEA-COMP:10221"/>
        <dbReference type="Rhea" id="RHEA-COMP:10222"/>
        <dbReference type="ChEBI" id="CHEBI:15378"/>
        <dbReference type="ChEBI" id="CHEBI:57856"/>
        <dbReference type="ChEBI" id="CHEBI:59789"/>
        <dbReference type="ChEBI" id="CHEBI:65314"/>
        <dbReference type="ChEBI" id="CHEBI:74486"/>
        <dbReference type="EC" id="2.1.1.177"/>
    </reaction>
</comment>
<comment type="subcellular location">
    <subcellularLocation>
        <location evidence="5">Cytoplasm</location>
    </subcellularLocation>
</comment>
<comment type="caution">
    <text evidence="6">The sequence shown here is derived from an EMBL/GenBank/DDBJ whole genome shotgun (WGS) entry which is preliminary data.</text>
</comment>
<evidence type="ECO:0000256" key="2">
    <source>
        <dbReference type="ARBA" id="ARBA00022679"/>
    </source>
</evidence>
<dbReference type="InterPro" id="IPR029026">
    <property type="entry name" value="tRNA_m1G_MTases_N"/>
</dbReference>
<evidence type="ECO:0000256" key="1">
    <source>
        <dbReference type="ARBA" id="ARBA00022603"/>
    </source>
</evidence>
<organism evidence="6 7">
    <name type="scientific">Paracraurococcus lichenis</name>
    <dbReference type="NCBI Taxonomy" id="3064888"/>
    <lineage>
        <taxon>Bacteria</taxon>
        <taxon>Pseudomonadati</taxon>
        <taxon>Pseudomonadota</taxon>
        <taxon>Alphaproteobacteria</taxon>
        <taxon>Acetobacterales</taxon>
        <taxon>Roseomonadaceae</taxon>
        <taxon>Paracraurococcus</taxon>
    </lineage>
</organism>
<keyword evidence="5" id="KW-0698">rRNA processing</keyword>
<dbReference type="PANTHER" id="PTHR33603">
    <property type="entry name" value="METHYLTRANSFERASE"/>
    <property type="match status" value="1"/>
</dbReference>
<keyword evidence="2 5" id="KW-0808">Transferase</keyword>
<protein>
    <recommendedName>
        <fullName evidence="5">Ribosomal RNA large subunit methyltransferase H</fullName>
        <ecNumber evidence="5">2.1.1.177</ecNumber>
    </recommendedName>
    <alternativeName>
        <fullName evidence="5">23S rRNA (pseudouridine1915-N3)-methyltransferase</fullName>
    </alternativeName>
    <alternativeName>
        <fullName evidence="5">23S rRNA m3Psi1915 methyltransferase</fullName>
    </alternativeName>
    <alternativeName>
        <fullName evidence="5">rRNA (pseudouridine-N3-)-methyltransferase RlmH</fullName>
    </alternativeName>
</protein>
<reference evidence="6 7" key="1">
    <citation type="submission" date="2023-08" db="EMBL/GenBank/DDBJ databases">
        <title>The draft genome sequence of Paracraurococcus sp. LOR1-02.</title>
        <authorList>
            <person name="Kingkaew E."/>
            <person name="Tanasupawat S."/>
        </authorList>
    </citation>
    <scope>NUCLEOTIDE SEQUENCE [LARGE SCALE GENOMIC DNA]</scope>
    <source>
        <strain evidence="6 7">LOR1-02</strain>
    </source>
</reference>
<dbReference type="PANTHER" id="PTHR33603:SF1">
    <property type="entry name" value="RIBOSOMAL RNA LARGE SUBUNIT METHYLTRANSFERASE H"/>
    <property type="match status" value="1"/>
</dbReference>
<feature type="binding site" evidence="5">
    <location>
        <begin position="118"/>
        <end position="123"/>
    </location>
    <ligand>
        <name>S-adenosyl-L-methionine</name>
        <dbReference type="ChEBI" id="CHEBI:59789"/>
    </ligand>
</feature>
<dbReference type="Gene3D" id="3.40.1280.10">
    <property type="match status" value="1"/>
</dbReference>
<name>A0ABT9E6Y1_9PROT</name>
<proteinExistence type="inferred from homology"/>
<evidence type="ECO:0000256" key="4">
    <source>
        <dbReference type="ARBA" id="ARBA00038303"/>
    </source>
</evidence>
<dbReference type="CDD" id="cd18081">
    <property type="entry name" value="RlmH-like"/>
    <property type="match status" value="1"/>
</dbReference>
<dbReference type="HAMAP" id="MF_00658">
    <property type="entry name" value="23SrRNA_methyltr_H"/>
    <property type="match status" value="1"/>
</dbReference>
<keyword evidence="7" id="KW-1185">Reference proteome</keyword>
<evidence type="ECO:0000313" key="7">
    <source>
        <dbReference type="Proteomes" id="UP001243009"/>
    </source>
</evidence>
<dbReference type="RefSeq" id="WP_305106784.1">
    <property type="nucleotide sequence ID" value="NZ_JAUTWS010000037.1"/>
</dbReference>
<accession>A0ABT9E6Y1</accession>
<dbReference type="PIRSF" id="PIRSF004505">
    <property type="entry name" value="MT_bac"/>
    <property type="match status" value="1"/>
</dbReference>
<keyword evidence="1 5" id="KW-0489">Methyltransferase</keyword>
<keyword evidence="5" id="KW-0963">Cytoplasm</keyword>
<keyword evidence="3 5" id="KW-0949">S-adenosyl-L-methionine</keyword>